<evidence type="ECO:0000313" key="1">
    <source>
        <dbReference type="EMBL" id="MBO2441939.1"/>
    </source>
</evidence>
<keyword evidence="2" id="KW-1185">Reference proteome</keyword>
<proteinExistence type="predicted"/>
<reference evidence="1 2" key="1">
    <citation type="submission" date="2021-03" db="EMBL/GenBank/DDBJ databases">
        <authorList>
            <person name="Kanchanasin P."/>
            <person name="Saeng-In P."/>
            <person name="Phongsopitanun W."/>
            <person name="Yuki M."/>
            <person name="Kudo T."/>
            <person name="Ohkuma M."/>
            <person name="Tanasupawat S."/>
        </authorList>
    </citation>
    <scope>NUCLEOTIDE SEQUENCE [LARGE SCALE GENOMIC DNA]</scope>
    <source>
        <strain evidence="1 2">L46</strain>
    </source>
</reference>
<accession>A0ABS3R8L2</accession>
<comment type="caution">
    <text evidence="1">The sequence shown here is derived from an EMBL/GenBank/DDBJ whole genome shotgun (WGS) entry which is preliminary data.</text>
</comment>
<gene>
    <name evidence="1" type="ORF">J4557_30890</name>
</gene>
<organism evidence="1 2">
    <name type="scientific">Actinomadura nitritigenes</name>
    <dbReference type="NCBI Taxonomy" id="134602"/>
    <lineage>
        <taxon>Bacteria</taxon>
        <taxon>Bacillati</taxon>
        <taxon>Actinomycetota</taxon>
        <taxon>Actinomycetes</taxon>
        <taxon>Streptosporangiales</taxon>
        <taxon>Thermomonosporaceae</taxon>
        <taxon>Actinomadura</taxon>
    </lineage>
</organism>
<evidence type="ECO:0000313" key="2">
    <source>
        <dbReference type="Proteomes" id="UP000666915"/>
    </source>
</evidence>
<dbReference type="EMBL" id="JAGEOK010000022">
    <property type="protein sequence ID" value="MBO2441939.1"/>
    <property type="molecule type" value="Genomic_DNA"/>
</dbReference>
<protein>
    <submittedName>
        <fullName evidence="1">Uncharacterized protein</fullName>
    </submittedName>
</protein>
<sequence>MRTSGEPVRARRGLSLSITITVPEETTTRFVVAADRAPADVATALRQGLPGPLGAATLQRLGTPALIVAAHRAEVSPWDLRSVASTDPEDAERARRSDWHVGVTSVLQAADLPLGPHITRTAAEVLAESLGGVPVDIDLSQAVHPLPEPRQERFVLADDWTGAVLPPYRNAGRCTADEDEIDGCSCVGITTRGLRRFGLPELEITGVACPHDLAALNVLRTTAQRLLPLGRHRGEHVLHSELVLTSADFSAFWGSREQVWDDGPVPVRLVQTGPRRLSIQAPEDFPGSLNEWLWDELPPVLHHYLSCEPDNADPD</sequence>
<dbReference type="Proteomes" id="UP000666915">
    <property type="component" value="Unassembled WGS sequence"/>
</dbReference>
<name>A0ABS3R8L2_9ACTN</name>